<feature type="compositionally biased region" description="Low complexity" evidence="4">
    <location>
        <begin position="1"/>
        <end position="18"/>
    </location>
</feature>
<dbReference type="SMART" id="SM00185">
    <property type="entry name" value="ARM"/>
    <property type="match status" value="6"/>
</dbReference>
<dbReference type="SUPFAM" id="SSF48371">
    <property type="entry name" value="ARM repeat"/>
    <property type="match status" value="1"/>
</dbReference>
<keyword evidence="3" id="KW-0653">Protein transport</keyword>
<evidence type="ECO:0000313" key="6">
    <source>
        <dbReference type="Proteomes" id="UP000816034"/>
    </source>
</evidence>
<reference evidence="5 6" key="1">
    <citation type="journal article" date="2018" name="BMC Genomics">
        <title>The genome of Naegleria lovaniensis, the basis for a comparative approach to unravel pathogenicity factors of the human pathogenic amoeba N. fowleri.</title>
        <authorList>
            <person name="Liechti N."/>
            <person name="Schurch N."/>
            <person name="Bruggmann R."/>
            <person name="Wittwer M."/>
        </authorList>
    </citation>
    <scope>NUCLEOTIDE SEQUENCE [LARGE SCALE GENOMIC DNA]</scope>
    <source>
        <strain evidence="5 6">ATCC 30569</strain>
    </source>
</reference>
<dbReference type="AlphaFoldDB" id="A0AA88GFI6"/>
<dbReference type="Gene3D" id="1.25.10.10">
    <property type="entry name" value="Leucine-rich Repeat Variant"/>
    <property type="match status" value="1"/>
</dbReference>
<sequence>MSLIPTEAENAQEAAETEQPLRESTHDENNIEAEHDMEEDESACSDDTRLVDSPNPPNDGPLQQLIRVRVSKLRERDQRLKQFTNKVLGISKNMKRRKNIPSVCTLSRLSYFVLLLDPEFNGMDVIYEAVRIIRRLLSVEVNPPIQEVVDSGACVYMTKFLSRSYLENYFEFIDTSNVDHNDTTQTTTDNNTNNNEMTTKKRAKVPIFRLHSLQHECAWALTNVASGTTEHTRYIISLKCIERMIDLLDSGNFAVVGQAVWAIGNFAGDSPYARDLALQRGAIKKVVQALRDGWLGTFVLSDMKNAAWCLSNLVRMKPIPPTRYLLQALPAFMNFIFHNNEEILTDTCWALSYISESFECVSLMKESPEFMKRLVDLLTQYSVTSVVIPSIRTFGNLLLEDGSEEIVLKYGFLDHILALLTHTKRAIQKETLWTLSNIVSESVTCCEKIISDPDIFPRVLELLSTNHEPIITEGLYVMINFSATAEPSHIVKFVEKGFFTQLLDLYGNMMSFTKATRSQYIVALLYPIKKYQLANAGGTNLIMITEALMRRMGSLEAFRDDVKESMSVFDQPEHFTEEVKALTADKEVPPTYEPSNEELQQ</sequence>
<dbReference type="Proteomes" id="UP000816034">
    <property type="component" value="Unassembled WGS sequence"/>
</dbReference>
<name>A0AA88GFI6_NAELO</name>
<keyword evidence="2" id="KW-0813">Transport</keyword>
<evidence type="ECO:0008006" key="7">
    <source>
        <dbReference type="Google" id="ProtNLM"/>
    </source>
</evidence>
<evidence type="ECO:0000256" key="1">
    <source>
        <dbReference type="ARBA" id="ARBA00010394"/>
    </source>
</evidence>
<dbReference type="GeneID" id="68100610"/>
<dbReference type="InterPro" id="IPR000225">
    <property type="entry name" value="Armadillo"/>
</dbReference>
<comment type="similarity">
    <text evidence="1">Belongs to the importin alpha family.</text>
</comment>
<dbReference type="GO" id="GO:0015031">
    <property type="term" value="P:protein transport"/>
    <property type="evidence" value="ECO:0007669"/>
    <property type="project" value="UniProtKB-KW"/>
</dbReference>
<evidence type="ECO:0000256" key="4">
    <source>
        <dbReference type="SAM" id="MobiDB-lite"/>
    </source>
</evidence>
<protein>
    <recommendedName>
        <fullName evidence="7">Importin subunit alpha</fullName>
    </recommendedName>
</protein>
<dbReference type="EMBL" id="PYSW02000032">
    <property type="protein sequence ID" value="KAG2378517.1"/>
    <property type="molecule type" value="Genomic_DNA"/>
</dbReference>
<evidence type="ECO:0000256" key="2">
    <source>
        <dbReference type="ARBA" id="ARBA00022448"/>
    </source>
</evidence>
<proteinExistence type="inferred from homology"/>
<dbReference type="InterPro" id="IPR016024">
    <property type="entry name" value="ARM-type_fold"/>
</dbReference>
<organism evidence="5 6">
    <name type="scientific">Naegleria lovaniensis</name>
    <name type="common">Amoeba</name>
    <dbReference type="NCBI Taxonomy" id="51637"/>
    <lineage>
        <taxon>Eukaryota</taxon>
        <taxon>Discoba</taxon>
        <taxon>Heterolobosea</taxon>
        <taxon>Tetramitia</taxon>
        <taxon>Eutetramitia</taxon>
        <taxon>Vahlkampfiidae</taxon>
        <taxon>Naegleria</taxon>
    </lineage>
</organism>
<keyword evidence="6" id="KW-1185">Reference proteome</keyword>
<dbReference type="InterPro" id="IPR011989">
    <property type="entry name" value="ARM-like"/>
</dbReference>
<evidence type="ECO:0000313" key="5">
    <source>
        <dbReference type="EMBL" id="KAG2378517.1"/>
    </source>
</evidence>
<dbReference type="Pfam" id="PF00514">
    <property type="entry name" value="Arm"/>
    <property type="match status" value="3"/>
</dbReference>
<gene>
    <name evidence="5" type="ORF">C9374_008156</name>
</gene>
<dbReference type="PANTHER" id="PTHR23316">
    <property type="entry name" value="IMPORTIN ALPHA"/>
    <property type="match status" value="1"/>
</dbReference>
<comment type="caution">
    <text evidence="5">The sequence shown here is derived from an EMBL/GenBank/DDBJ whole genome shotgun (WGS) entry which is preliminary data.</text>
</comment>
<evidence type="ECO:0000256" key="3">
    <source>
        <dbReference type="ARBA" id="ARBA00022927"/>
    </source>
</evidence>
<accession>A0AA88GFI6</accession>
<feature type="region of interest" description="Disordered" evidence="4">
    <location>
        <begin position="1"/>
        <end position="62"/>
    </location>
</feature>
<dbReference type="RefSeq" id="XP_044545779.1">
    <property type="nucleotide sequence ID" value="XM_044698201.1"/>
</dbReference>
<feature type="compositionally biased region" description="Basic and acidic residues" evidence="4">
    <location>
        <begin position="19"/>
        <end position="34"/>
    </location>
</feature>
<feature type="compositionally biased region" description="Acidic residues" evidence="4">
    <location>
        <begin position="35"/>
        <end position="44"/>
    </location>
</feature>